<dbReference type="RefSeq" id="WP_074666299.1">
    <property type="nucleotide sequence ID" value="NZ_FNNH01000010.1"/>
</dbReference>
<dbReference type="PANTHER" id="PTHR34475:SF1">
    <property type="entry name" value="CYTOSKELETON PROTEIN RODZ"/>
    <property type="match status" value="1"/>
</dbReference>
<dbReference type="SMART" id="SM00530">
    <property type="entry name" value="HTH_XRE"/>
    <property type="match status" value="1"/>
</dbReference>
<reference evidence="4 5" key="1">
    <citation type="submission" date="2016-10" db="EMBL/GenBank/DDBJ databases">
        <authorList>
            <person name="de Groot N.N."/>
        </authorList>
    </citation>
    <scope>NUCLEOTIDE SEQUENCE [LARGE SCALE GENOMIC DNA]</scope>
    <source>
        <strain evidence="4 5">Nm110</strain>
    </source>
</reference>
<dbReference type="GO" id="GO:0003677">
    <property type="term" value="F:DNA binding"/>
    <property type="evidence" value="ECO:0007669"/>
    <property type="project" value="InterPro"/>
</dbReference>
<dbReference type="Gene3D" id="1.10.260.40">
    <property type="entry name" value="lambda repressor-like DNA-binding domains"/>
    <property type="match status" value="1"/>
</dbReference>
<protein>
    <submittedName>
        <fullName evidence="4">Cytoskeleton protein RodZ</fullName>
    </submittedName>
</protein>
<dbReference type="Pfam" id="PF13413">
    <property type="entry name" value="HTH_25"/>
    <property type="match status" value="1"/>
</dbReference>
<dbReference type="InterPro" id="IPR050400">
    <property type="entry name" value="Bact_Cytoskel_RodZ"/>
</dbReference>
<feature type="transmembrane region" description="Helical" evidence="2">
    <location>
        <begin position="172"/>
        <end position="189"/>
    </location>
</feature>
<gene>
    <name evidence="4" type="ORF">SAMN05421882_101046</name>
</gene>
<evidence type="ECO:0000256" key="2">
    <source>
        <dbReference type="SAM" id="Phobius"/>
    </source>
</evidence>
<evidence type="ECO:0000256" key="1">
    <source>
        <dbReference type="SAM" id="MobiDB-lite"/>
    </source>
</evidence>
<keyword evidence="2" id="KW-1133">Transmembrane helix</keyword>
<dbReference type="AlphaFoldDB" id="A0A1H2TA59"/>
<dbReference type="Proteomes" id="UP000183454">
    <property type="component" value="Unassembled WGS sequence"/>
</dbReference>
<keyword evidence="2" id="KW-0812">Transmembrane</keyword>
<accession>A0A1H2TA59</accession>
<dbReference type="InterPro" id="IPR010982">
    <property type="entry name" value="Lambda_DNA-bd_dom_sf"/>
</dbReference>
<dbReference type="InterPro" id="IPR025194">
    <property type="entry name" value="RodZ-like_C"/>
</dbReference>
<keyword evidence="2" id="KW-0472">Membrane</keyword>
<dbReference type="PANTHER" id="PTHR34475">
    <property type="match status" value="1"/>
</dbReference>
<dbReference type="EMBL" id="FNNH01000010">
    <property type="protein sequence ID" value="SDW40782.1"/>
    <property type="molecule type" value="Genomic_DNA"/>
</dbReference>
<dbReference type="SUPFAM" id="SSF47413">
    <property type="entry name" value="lambda repressor-like DNA-binding domains"/>
    <property type="match status" value="1"/>
</dbReference>
<sequence length="350" mass="38173">MNNNDKGQQKVLDNSLEEITSETTSSDSGIHPNMPAQLDACEGGMDAPDKEFTDHGTNPEEKLNASTSTGCGQLLRAERLKRGLSVAEVARRLRLSVQQIRAIEEEDYSKFPSSTFLRGFIRNYGSLLQLDTNSLLRLFAQSTPALAHQGSAKQVKAIPLVPSKRDGGGRGILFFAMALISVLVGYGVYQGGNWSQEAIMRNSMDAPASFDSQAENGQVTMELLLPQTLSAHSRSVEPLEPPEKRPPEIALAPVTPAVAGPVVNEAEENNEKVLHFIFSKESWVEIRDSNKKVIFVKMNGKGTEQVVKGMPPLHLVIGNASGVNLTYNSKLVDLAPYIRKGDNVARFSLE</sequence>
<dbReference type="CDD" id="cd00093">
    <property type="entry name" value="HTH_XRE"/>
    <property type="match status" value="1"/>
</dbReference>
<dbReference type="InterPro" id="IPR001387">
    <property type="entry name" value="Cro/C1-type_HTH"/>
</dbReference>
<feature type="compositionally biased region" description="Basic and acidic residues" evidence="1">
    <location>
        <begin position="47"/>
        <end position="63"/>
    </location>
</feature>
<evidence type="ECO:0000313" key="5">
    <source>
        <dbReference type="Proteomes" id="UP000183454"/>
    </source>
</evidence>
<feature type="domain" description="HTH cro/C1-type" evidence="3">
    <location>
        <begin position="75"/>
        <end position="104"/>
    </location>
</feature>
<name>A0A1H2TA59_9PROT</name>
<proteinExistence type="predicted"/>
<organism evidence="4 5">
    <name type="scientific">Nitrosomonas communis</name>
    <dbReference type="NCBI Taxonomy" id="44574"/>
    <lineage>
        <taxon>Bacteria</taxon>
        <taxon>Pseudomonadati</taxon>
        <taxon>Pseudomonadota</taxon>
        <taxon>Betaproteobacteria</taxon>
        <taxon>Nitrosomonadales</taxon>
        <taxon>Nitrosomonadaceae</taxon>
        <taxon>Nitrosomonas</taxon>
    </lineage>
</organism>
<evidence type="ECO:0000313" key="4">
    <source>
        <dbReference type="EMBL" id="SDW40782.1"/>
    </source>
</evidence>
<dbReference type="Pfam" id="PF13464">
    <property type="entry name" value="RodZ_C"/>
    <property type="match status" value="1"/>
</dbReference>
<feature type="region of interest" description="Disordered" evidence="1">
    <location>
        <begin position="1"/>
        <end position="68"/>
    </location>
</feature>
<dbReference type="PROSITE" id="PS50943">
    <property type="entry name" value="HTH_CROC1"/>
    <property type="match status" value="1"/>
</dbReference>
<evidence type="ECO:0000259" key="3">
    <source>
        <dbReference type="PROSITE" id="PS50943"/>
    </source>
</evidence>